<proteinExistence type="predicted"/>
<keyword evidence="1" id="KW-0732">Signal</keyword>
<evidence type="ECO:0000256" key="1">
    <source>
        <dbReference type="SAM" id="SignalP"/>
    </source>
</evidence>
<comment type="caution">
    <text evidence="2">The sequence shown here is derived from an EMBL/GenBank/DDBJ whole genome shotgun (WGS) entry which is preliminary data.</text>
</comment>
<accession>A0A7V4CPA6</accession>
<feature type="chain" id="PRO_5031523228" evidence="1">
    <location>
        <begin position="19"/>
        <end position="178"/>
    </location>
</feature>
<dbReference type="EMBL" id="DTBH01000180">
    <property type="protein sequence ID" value="HGQ77975.1"/>
    <property type="molecule type" value="Genomic_DNA"/>
</dbReference>
<reference evidence="2" key="1">
    <citation type="journal article" date="2020" name="mSystems">
        <title>Genome- and Community-Level Interaction Insights into Carbon Utilization and Element Cycling Functions of Hydrothermarchaeota in Hydrothermal Sediment.</title>
        <authorList>
            <person name="Zhou Z."/>
            <person name="Liu Y."/>
            <person name="Xu W."/>
            <person name="Pan J."/>
            <person name="Luo Z.H."/>
            <person name="Li M."/>
        </authorList>
    </citation>
    <scope>NUCLEOTIDE SEQUENCE [LARGE SCALE GENOMIC DNA]</scope>
    <source>
        <strain evidence="2">SpSt-640</strain>
    </source>
</reference>
<protein>
    <submittedName>
        <fullName evidence="2">Uncharacterized protein</fullName>
    </submittedName>
</protein>
<dbReference type="AlphaFoldDB" id="A0A7V4CPA6"/>
<organism evidence="2">
    <name type="scientific">Fervidobacterium pennivorans</name>
    <dbReference type="NCBI Taxonomy" id="93466"/>
    <lineage>
        <taxon>Bacteria</taxon>
        <taxon>Thermotogati</taxon>
        <taxon>Thermotogota</taxon>
        <taxon>Thermotogae</taxon>
        <taxon>Thermotogales</taxon>
        <taxon>Fervidobacteriaceae</taxon>
        <taxon>Fervidobacterium</taxon>
    </lineage>
</organism>
<sequence>MALKLFLTLLLVTTTAFAYSQRWTFTKDVDPMTDKVNLWVAISPEVAPLESVAVPYKNIRAAVFVKYDGKKLSVGIVFNMYPPIPGGVTDDKADEGVYFETRIRWDSKEPERVKLFYPVLVKYVLFDDKITNDIINKLMTHSILTVEFDWLLWGVKHFKFPLDGSSEATKQVLNNVKK</sequence>
<name>A0A7V4CPA6_FERPE</name>
<evidence type="ECO:0000313" key="2">
    <source>
        <dbReference type="EMBL" id="HGQ77975.1"/>
    </source>
</evidence>
<feature type="signal peptide" evidence="1">
    <location>
        <begin position="1"/>
        <end position="18"/>
    </location>
</feature>
<gene>
    <name evidence="2" type="ORF">ENU12_08800</name>
</gene>